<dbReference type="SUPFAM" id="SSF51182">
    <property type="entry name" value="RmlC-like cupins"/>
    <property type="match status" value="1"/>
</dbReference>
<evidence type="ECO:0000313" key="5">
    <source>
        <dbReference type="Proteomes" id="UP000320776"/>
    </source>
</evidence>
<evidence type="ECO:0000256" key="1">
    <source>
        <dbReference type="PIRSR" id="PIRSR600888-1"/>
    </source>
</evidence>
<dbReference type="GO" id="GO:0005829">
    <property type="term" value="C:cytosol"/>
    <property type="evidence" value="ECO:0007669"/>
    <property type="project" value="TreeGrafter"/>
</dbReference>
<dbReference type="InterPro" id="IPR011051">
    <property type="entry name" value="RmlC_Cupin_sf"/>
</dbReference>
<dbReference type="Proteomes" id="UP000320776">
    <property type="component" value="Chromosome"/>
</dbReference>
<feature type="active site" description="Proton acceptor" evidence="1">
    <location>
        <position position="84"/>
    </location>
</feature>
<dbReference type="InterPro" id="IPR000888">
    <property type="entry name" value="RmlC-like"/>
</dbReference>
<comment type="catalytic activity">
    <reaction evidence="3">
        <text>dTDP-4-dehydro-6-deoxy-alpha-D-glucose = dTDP-4-dehydro-beta-L-rhamnose</text>
        <dbReference type="Rhea" id="RHEA:16969"/>
        <dbReference type="ChEBI" id="CHEBI:57649"/>
        <dbReference type="ChEBI" id="CHEBI:62830"/>
        <dbReference type="EC" id="5.1.3.13"/>
    </reaction>
</comment>
<dbReference type="GO" id="GO:0008830">
    <property type="term" value="F:dTDP-4-dehydrorhamnose 3,5-epimerase activity"/>
    <property type="evidence" value="ECO:0007669"/>
    <property type="project" value="UniProtKB-UniRule"/>
</dbReference>
<comment type="subunit">
    <text evidence="3">Homodimer.</text>
</comment>
<comment type="similarity">
    <text evidence="3">Belongs to the dTDP-4-dehydrorhamnose 3,5-epimerase family.</text>
</comment>
<feature type="active site" description="Proton donor" evidence="1">
    <location>
        <position position="153"/>
    </location>
</feature>
<dbReference type="Pfam" id="PF00908">
    <property type="entry name" value="dTDP_sugar_isom"/>
    <property type="match status" value="1"/>
</dbReference>
<accession>A0A517DXC1</accession>
<evidence type="ECO:0000313" key="4">
    <source>
        <dbReference type="EMBL" id="QDR82009.1"/>
    </source>
</evidence>
<gene>
    <name evidence="4" type="primary">rfbC_1</name>
    <name evidence="4" type="ORF">SPTER_34300</name>
</gene>
<feature type="site" description="Participates in a stacking interaction with the thymidine ring of dTDP-4-oxo-6-deoxyglucose" evidence="2">
    <location>
        <position position="159"/>
    </location>
</feature>
<reference evidence="4 5" key="1">
    <citation type="submission" date="2019-02" db="EMBL/GenBank/DDBJ databases">
        <title>Closed genome of Sporomusa termitida DSM 4440.</title>
        <authorList>
            <person name="Poehlein A."/>
            <person name="Daniel R."/>
        </authorList>
    </citation>
    <scope>NUCLEOTIDE SEQUENCE [LARGE SCALE GENOMIC DNA]</scope>
    <source>
        <strain evidence="4 5">DSM 4440</strain>
    </source>
</reference>
<comment type="pathway">
    <text evidence="3">Carbohydrate biosynthesis; dTDP-L-rhamnose biosynthesis.</text>
</comment>
<keyword evidence="5" id="KW-1185">Reference proteome</keyword>
<dbReference type="PANTHER" id="PTHR21047:SF2">
    <property type="entry name" value="THYMIDINE DIPHOSPHO-4-KETO-RHAMNOSE 3,5-EPIMERASE"/>
    <property type="match status" value="1"/>
</dbReference>
<dbReference type="InterPro" id="IPR014710">
    <property type="entry name" value="RmlC-like_jellyroll"/>
</dbReference>
<dbReference type="KEGG" id="sted:SPTER_34300"/>
<dbReference type="PANTHER" id="PTHR21047">
    <property type="entry name" value="DTDP-6-DEOXY-D-GLUCOSE-3,5 EPIMERASE"/>
    <property type="match status" value="1"/>
</dbReference>
<sequence length="208" mass="23401">MNEGTCQYRQAFWLNHQVRGVEIVKVNETNLPGVLILEPRIFGDARGFFQETWQKSRYEAIGITEEFVQDNISFSTRGVLRGLHYQQPHAQGKLVSVIQGEVFDVAVDIRVGSPTFGQWAGAFLSGENHHQLWIPPGFAHGFCVVSDTVYFAYKCSVVYTPVAEGGITWNDPDIGIEWPLAEVKLSGKDQDYPRLRDINAERLPQFGG</sequence>
<dbReference type="AlphaFoldDB" id="A0A517DXC1"/>
<protein>
    <recommendedName>
        <fullName evidence="3">dTDP-4-dehydrorhamnose 3,5-epimerase</fullName>
        <ecNumber evidence="3">5.1.3.13</ecNumber>
    </recommendedName>
    <alternativeName>
        <fullName evidence="3">Thymidine diphospho-4-keto-rhamnose 3,5-epimerase</fullName>
    </alternativeName>
</protein>
<dbReference type="EMBL" id="CP036259">
    <property type="protein sequence ID" value="QDR82009.1"/>
    <property type="molecule type" value="Genomic_DNA"/>
</dbReference>
<organism evidence="4 5">
    <name type="scientific">Sporomusa termitida</name>
    <dbReference type="NCBI Taxonomy" id="2377"/>
    <lineage>
        <taxon>Bacteria</taxon>
        <taxon>Bacillati</taxon>
        <taxon>Bacillota</taxon>
        <taxon>Negativicutes</taxon>
        <taxon>Selenomonadales</taxon>
        <taxon>Sporomusaceae</taxon>
        <taxon>Sporomusa</taxon>
    </lineage>
</organism>
<evidence type="ECO:0000256" key="3">
    <source>
        <dbReference type="RuleBase" id="RU364069"/>
    </source>
</evidence>
<name>A0A517DXC1_9FIRM</name>
<proteinExistence type="inferred from homology"/>
<dbReference type="GO" id="GO:0000271">
    <property type="term" value="P:polysaccharide biosynthetic process"/>
    <property type="evidence" value="ECO:0007669"/>
    <property type="project" value="TreeGrafter"/>
</dbReference>
<dbReference type="GO" id="GO:0019305">
    <property type="term" value="P:dTDP-rhamnose biosynthetic process"/>
    <property type="evidence" value="ECO:0007669"/>
    <property type="project" value="UniProtKB-UniRule"/>
</dbReference>
<dbReference type="UniPathway" id="UPA00124"/>
<keyword evidence="3 4" id="KW-0413">Isomerase</keyword>
<dbReference type="NCBIfam" id="TIGR01221">
    <property type="entry name" value="rmlC"/>
    <property type="match status" value="1"/>
</dbReference>
<evidence type="ECO:0000256" key="2">
    <source>
        <dbReference type="PIRSR" id="PIRSR600888-3"/>
    </source>
</evidence>
<comment type="function">
    <text evidence="3">Catalyzes the epimerization of the C3' and C5'positions of dTDP-6-deoxy-D-xylo-4-hexulose, forming dTDP-6-deoxy-L-lyxo-4-hexulose.</text>
</comment>
<dbReference type="EC" id="5.1.3.13" evidence="3"/>
<dbReference type="Gene3D" id="2.60.120.10">
    <property type="entry name" value="Jelly Rolls"/>
    <property type="match status" value="1"/>
</dbReference>
<dbReference type="CDD" id="cd00438">
    <property type="entry name" value="cupin_RmlC"/>
    <property type="match status" value="1"/>
</dbReference>